<comment type="function">
    <text evidence="6">Probably acts as a transcriptional regulator. Required for the specification of the tarsal segment. Also involved in antenna development.</text>
</comment>
<dbReference type="Pfam" id="PF05225">
    <property type="entry name" value="HTH_psq"/>
    <property type="match status" value="1"/>
</dbReference>
<dbReference type="RefSeq" id="XP_037901047.1">
    <property type="nucleotide sequence ID" value="XM_038045119.1"/>
</dbReference>
<feature type="domain" description="BTB" evidence="9">
    <location>
        <begin position="211"/>
        <end position="276"/>
    </location>
</feature>
<evidence type="ECO:0000256" key="2">
    <source>
        <dbReference type="ARBA" id="ARBA00023015"/>
    </source>
</evidence>
<evidence type="ECO:0000259" key="9">
    <source>
        <dbReference type="PROSITE" id="PS50097"/>
    </source>
</evidence>
<evidence type="ECO:0000256" key="7">
    <source>
        <dbReference type="PROSITE-ProRule" id="PRU00320"/>
    </source>
</evidence>
<dbReference type="PANTHER" id="PTHR23110:SF109">
    <property type="entry name" value="FI07618P-RELATED"/>
    <property type="match status" value="1"/>
</dbReference>
<keyword evidence="11" id="KW-1185">Reference proteome</keyword>
<keyword evidence="4" id="KW-0804">Transcription</keyword>
<feature type="domain" description="HTH psq-type" evidence="10">
    <location>
        <begin position="650"/>
        <end position="702"/>
    </location>
</feature>
<dbReference type="InterPro" id="IPR011333">
    <property type="entry name" value="SKP1/BTB/POZ_sf"/>
</dbReference>
<feature type="region of interest" description="Disordered" evidence="8">
    <location>
        <begin position="495"/>
        <end position="520"/>
    </location>
</feature>
<accession>A0A9C5ZRY0</accession>
<organism evidence="11 12">
    <name type="scientific">Glossina fuscipes</name>
    <dbReference type="NCBI Taxonomy" id="7396"/>
    <lineage>
        <taxon>Eukaryota</taxon>
        <taxon>Metazoa</taxon>
        <taxon>Ecdysozoa</taxon>
        <taxon>Arthropoda</taxon>
        <taxon>Hexapoda</taxon>
        <taxon>Insecta</taxon>
        <taxon>Pterygota</taxon>
        <taxon>Neoptera</taxon>
        <taxon>Endopterygota</taxon>
        <taxon>Diptera</taxon>
        <taxon>Brachycera</taxon>
        <taxon>Muscomorpha</taxon>
        <taxon>Hippoboscoidea</taxon>
        <taxon>Glossinidae</taxon>
        <taxon>Glossina</taxon>
    </lineage>
</organism>
<dbReference type="PROSITE" id="PS50097">
    <property type="entry name" value="BTB"/>
    <property type="match status" value="1"/>
</dbReference>
<feature type="region of interest" description="Disordered" evidence="8">
    <location>
        <begin position="567"/>
        <end position="586"/>
    </location>
</feature>
<feature type="compositionally biased region" description="Polar residues" evidence="8">
    <location>
        <begin position="496"/>
        <end position="510"/>
    </location>
</feature>
<dbReference type="SUPFAM" id="SSF46689">
    <property type="entry name" value="Homeodomain-like"/>
    <property type="match status" value="1"/>
</dbReference>
<dbReference type="PANTHER" id="PTHR23110">
    <property type="entry name" value="BTB DOMAIN TRANSCRIPTION FACTOR"/>
    <property type="match status" value="1"/>
</dbReference>
<dbReference type="Gene3D" id="3.30.710.10">
    <property type="entry name" value="Potassium Channel Kv1.1, Chain A"/>
    <property type="match status" value="1"/>
</dbReference>
<dbReference type="SUPFAM" id="SSF54695">
    <property type="entry name" value="POZ domain"/>
    <property type="match status" value="1"/>
</dbReference>
<dbReference type="Proteomes" id="UP000092443">
    <property type="component" value="Unplaced"/>
</dbReference>
<protein>
    <submittedName>
        <fullName evidence="12">Protein bric-a-brac 2</fullName>
    </submittedName>
</protein>
<dbReference type="SMART" id="SM00225">
    <property type="entry name" value="BTB"/>
    <property type="match status" value="1"/>
</dbReference>
<dbReference type="InterPro" id="IPR000210">
    <property type="entry name" value="BTB/POZ_dom"/>
</dbReference>
<dbReference type="Pfam" id="PF00651">
    <property type="entry name" value="BTB"/>
    <property type="match status" value="1"/>
</dbReference>
<dbReference type="GeneID" id="119645155"/>
<dbReference type="AlphaFoldDB" id="A0A9C5ZRY0"/>
<evidence type="ECO:0000256" key="6">
    <source>
        <dbReference type="ARBA" id="ARBA00058541"/>
    </source>
</evidence>
<dbReference type="InterPro" id="IPR051095">
    <property type="entry name" value="Dros_DevTransReg"/>
</dbReference>
<gene>
    <name evidence="12" type="primary">LOC119645155</name>
</gene>
<dbReference type="GO" id="GO:0046660">
    <property type="term" value="P:female sex differentiation"/>
    <property type="evidence" value="ECO:0007669"/>
    <property type="project" value="UniProtKB-ARBA"/>
</dbReference>
<evidence type="ECO:0000313" key="11">
    <source>
        <dbReference type="Proteomes" id="UP000092443"/>
    </source>
</evidence>
<dbReference type="KEGG" id="gfs:119645155"/>
<dbReference type="GO" id="GO:0006357">
    <property type="term" value="P:regulation of transcription by RNA polymerase II"/>
    <property type="evidence" value="ECO:0007669"/>
    <property type="project" value="TreeGrafter"/>
</dbReference>
<dbReference type="GO" id="GO:0005634">
    <property type="term" value="C:nucleus"/>
    <property type="evidence" value="ECO:0007669"/>
    <property type="project" value="UniProtKB-SubCell"/>
</dbReference>
<dbReference type="FunFam" id="3.30.710.10:FF:000120">
    <property type="entry name" value="Bric a brac 2, isoform B"/>
    <property type="match status" value="1"/>
</dbReference>
<feature type="region of interest" description="Disordered" evidence="8">
    <location>
        <begin position="929"/>
        <end position="951"/>
    </location>
</feature>
<evidence type="ECO:0000256" key="3">
    <source>
        <dbReference type="ARBA" id="ARBA00023125"/>
    </source>
</evidence>
<evidence type="ECO:0000256" key="4">
    <source>
        <dbReference type="ARBA" id="ARBA00023163"/>
    </source>
</evidence>
<dbReference type="PROSITE" id="PS50960">
    <property type="entry name" value="HTH_PSQ"/>
    <property type="match status" value="1"/>
</dbReference>
<evidence type="ECO:0000313" key="12">
    <source>
        <dbReference type="RefSeq" id="XP_037901047.1"/>
    </source>
</evidence>
<keyword evidence="3 7" id="KW-0238">DNA-binding</keyword>
<proteinExistence type="predicted"/>
<keyword evidence="2" id="KW-0805">Transcription regulation</keyword>
<comment type="subcellular location">
    <subcellularLocation>
        <location evidence="1 7">Nucleus</location>
    </subcellularLocation>
</comment>
<dbReference type="GO" id="GO:0003680">
    <property type="term" value="F:minor groove of adenine-thymine-rich DNA binding"/>
    <property type="evidence" value="ECO:0007669"/>
    <property type="project" value="UniProtKB-ARBA"/>
</dbReference>
<keyword evidence="5 7" id="KW-0539">Nucleus</keyword>
<evidence type="ECO:0000256" key="1">
    <source>
        <dbReference type="ARBA" id="ARBA00004123"/>
    </source>
</evidence>
<dbReference type="InterPro" id="IPR007889">
    <property type="entry name" value="HTH_Psq"/>
</dbReference>
<reference evidence="12" key="1">
    <citation type="submission" date="2025-08" db="UniProtKB">
        <authorList>
            <consortium name="RefSeq"/>
        </authorList>
    </citation>
    <scope>IDENTIFICATION</scope>
    <source>
        <tissue evidence="12">Whole body pupa</tissue>
    </source>
</reference>
<dbReference type="CDD" id="cd18315">
    <property type="entry name" value="BTB_POZ_BAB-like"/>
    <property type="match status" value="1"/>
</dbReference>
<feature type="DNA-binding region" description="H-T-H motif" evidence="7">
    <location>
        <begin position="678"/>
        <end position="698"/>
    </location>
</feature>
<evidence type="ECO:0000256" key="5">
    <source>
        <dbReference type="ARBA" id="ARBA00023242"/>
    </source>
</evidence>
<dbReference type="GO" id="GO:0007478">
    <property type="term" value="P:leg disc morphogenesis"/>
    <property type="evidence" value="ECO:0007669"/>
    <property type="project" value="UniProtKB-ARBA"/>
</dbReference>
<evidence type="ECO:0000259" key="10">
    <source>
        <dbReference type="PROSITE" id="PS50960"/>
    </source>
</evidence>
<name>A0A9C5ZRY0_9MUSC</name>
<sequence length="1050" mass="116541">MNLTKNIMDFTVRARGTDLVGLEASDEVCATNHDSTITPNSEAHVEFVAPAGVELSRKTTNWEREKLRNPSTPELLENMDKSIIKASTNCDLTPPPRPLTSSEVVGFTSAFEDPDINVEATLALKKSRSLPASPNHLGNVRLTPLFAFTSRKTFEPPKIAETYAINKEPRTIKQHFETDKRNNQQFCLRWNNYQNNLTNVFDELLQNESFVDVTLACEGQSIKAHKVVLSACSPYFQRLFYDNPCQHPIVIMRDVRWQELKALMEFMYKGEINVSQDQINPLLKVAEMLKIRGLAEVNSTGTAAAHPMVLEQRMAVYESDEEKPIENDEPYADGEDIINRQKAKRPRINDTKKIRSKLDINFAPNRTRKRSRDGLLMDTDRFFSSSSHNDTYDYSKSSTGNFVEKNVPSSVPTAMTTSTIVRNPFASPNQTNHQASDVDAKKAFLTSSLASSHSAASSDASSSSVTLPFRSMTRSCSPSLAAATHTSREILALVSPTESQNSAHSRSAGSVGNALTDPNHPHHQAVAAAQQLAAQHQFHTAAQSHAVMASALGVSLAAVAAGASSASGITNNTGKITTGPPSHHDDMEIKPEIAEMIREEERAKMIESGHPWTAGTSSTSVTDSYQYQLQSMWQKCWNTNQQNLVQQLRFRERGPLKSWRPEAMAEAIFSVLKEGLSLSQAARKYDIPYPTFVLYANRVHNMLGPSLDGGSDPRPKARGRPQRILLGMWPDDLIRSVIKAVVFRDYREIKDELGGLSYVNGQPNVPPHFSNPNTIITNGMHNAAKLAVQNTILASQESSSPLNSMTENFRRHIISQQQQHSPVSQNMNLYKSPAYLQRSEMTEQSPDLLSKQMSERRSAENLADLSKLGLMNLSGLNALPPSGPCPNQSIHHNANTYTIEREMECSREKERDHKLKEAIQARQFGNCSRGSATGASDGQKQPPQSCFSTGPSSPYPYFKNKDHAIQYAYNKKFLENLPPGIDFEAIANGLFQKSAVKSPRFEDLFSGQDGNELLPNNETGVATAFPSQRDSNLMQIKLEQQQITEMQNEG</sequence>
<feature type="compositionally biased region" description="Low complexity" evidence="8">
    <location>
        <begin position="567"/>
        <end position="579"/>
    </location>
</feature>
<evidence type="ECO:0000256" key="8">
    <source>
        <dbReference type="SAM" id="MobiDB-lite"/>
    </source>
</evidence>
<dbReference type="GO" id="GO:0007455">
    <property type="term" value="P:eye-antennal disc morphogenesis"/>
    <property type="evidence" value="ECO:0007669"/>
    <property type="project" value="UniProtKB-ARBA"/>
</dbReference>
<dbReference type="GO" id="GO:0003700">
    <property type="term" value="F:DNA-binding transcription factor activity"/>
    <property type="evidence" value="ECO:0007669"/>
    <property type="project" value="UniProtKB-ARBA"/>
</dbReference>
<feature type="region of interest" description="Disordered" evidence="8">
    <location>
        <begin position="840"/>
        <end position="860"/>
    </location>
</feature>
<dbReference type="InterPro" id="IPR009057">
    <property type="entry name" value="Homeodomain-like_sf"/>
</dbReference>